<sequence>DVVGQGGPALPCGVTGPPCCRGYYYVYKDGDPEQIELHHREWVHSDFHFDNVLSAMMSLFT</sequence>
<evidence type="ECO:0000313" key="2">
    <source>
        <dbReference type="Proteomes" id="UP001266305"/>
    </source>
</evidence>
<organism evidence="1 2">
    <name type="scientific">Saguinus oedipus</name>
    <name type="common">Cotton-top tamarin</name>
    <name type="synonym">Oedipomidas oedipus</name>
    <dbReference type="NCBI Taxonomy" id="9490"/>
    <lineage>
        <taxon>Eukaryota</taxon>
        <taxon>Metazoa</taxon>
        <taxon>Chordata</taxon>
        <taxon>Craniata</taxon>
        <taxon>Vertebrata</taxon>
        <taxon>Euteleostomi</taxon>
        <taxon>Mammalia</taxon>
        <taxon>Eutheria</taxon>
        <taxon>Euarchontoglires</taxon>
        <taxon>Primates</taxon>
        <taxon>Haplorrhini</taxon>
        <taxon>Platyrrhini</taxon>
        <taxon>Cebidae</taxon>
        <taxon>Callitrichinae</taxon>
        <taxon>Saguinus</taxon>
    </lineage>
</organism>
<feature type="non-terminal residue" evidence="1">
    <location>
        <position position="61"/>
    </location>
</feature>
<name>A0ABQ9TP69_SAGOE</name>
<comment type="caution">
    <text evidence="1">The sequence shown here is derived from an EMBL/GenBank/DDBJ whole genome shotgun (WGS) entry which is preliminary data.</text>
</comment>
<proteinExistence type="predicted"/>
<feature type="non-terminal residue" evidence="1">
    <location>
        <position position="1"/>
    </location>
</feature>
<evidence type="ECO:0000313" key="1">
    <source>
        <dbReference type="EMBL" id="KAK2086228.1"/>
    </source>
</evidence>
<keyword evidence="2" id="KW-1185">Reference proteome</keyword>
<dbReference type="Proteomes" id="UP001266305">
    <property type="component" value="Unassembled WGS sequence"/>
</dbReference>
<accession>A0ABQ9TP69</accession>
<dbReference type="EMBL" id="JASSZA010000020">
    <property type="protein sequence ID" value="KAK2086228.1"/>
    <property type="molecule type" value="Genomic_DNA"/>
</dbReference>
<gene>
    <name evidence="1" type="primary">CACNA1S_2</name>
    <name evidence="1" type="ORF">P7K49_035653</name>
</gene>
<reference evidence="1 2" key="1">
    <citation type="submission" date="2023-05" db="EMBL/GenBank/DDBJ databases">
        <title>B98-5 Cell Line De Novo Hybrid Assembly: An Optical Mapping Approach.</title>
        <authorList>
            <person name="Kananen K."/>
            <person name="Auerbach J.A."/>
            <person name="Kautto E."/>
            <person name="Blachly J.S."/>
        </authorList>
    </citation>
    <scope>NUCLEOTIDE SEQUENCE [LARGE SCALE GENOMIC DNA]</scope>
    <source>
        <strain evidence="1">B95-8</strain>
        <tissue evidence="1">Cell line</tissue>
    </source>
</reference>
<protein>
    <submittedName>
        <fullName evidence="1">Voltage-dependent L-type calcium channel subunit alpha-1S</fullName>
    </submittedName>
</protein>